<dbReference type="AlphaFoldDB" id="A0A9P3QA49"/>
<evidence type="ECO:0000256" key="2">
    <source>
        <dbReference type="ARBA" id="ARBA00022840"/>
    </source>
</evidence>
<dbReference type="SMART" id="SM00421">
    <property type="entry name" value="HTH_LUXR"/>
    <property type="match status" value="1"/>
</dbReference>
<dbReference type="PROSITE" id="PS50043">
    <property type="entry name" value="HTH_LUXR_2"/>
    <property type="match status" value="1"/>
</dbReference>
<dbReference type="GO" id="GO:0006355">
    <property type="term" value="P:regulation of DNA-templated transcription"/>
    <property type="evidence" value="ECO:0007669"/>
    <property type="project" value="InterPro"/>
</dbReference>
<dbReference type="EMBL" id="BRXE01000083">
    <property type="protein sequence ID" value="GLB85394.1"/>
    <property type="molecule type" value="Genomic_DNA"/>
</dbReference>
<dbReference type="Proteomes" id="UP001165663">
    <property type="component" value="Unassembled WGS sequence"/>
</dbReference>
<dbReference type="InterPro" id="IPR027417">
    <property type="entry name" value="P-loop_NTPase"/>
</dbReference>
<reference evidence="5" key="1">
    <citation type="submission" date="2022-08" db="EMBL/GenBank/DDBJ databases">
        <title>Mycobacterium kiyosense sp. nov., scotochromogenic slow-glowing species isolated from respiratory specimens.</title>
        <authorList>
            <person name="Fukano H."/>
            <person name="Kazumi Y."/>
            <person name="Sakagami N."/>
            <person name="Ato M."/>
            <person name="Mitarai S."/>
            <person name="Hoshino Y."/>
        </authorList>
    </citation>
    <scope>NUCLEOTIDE SEQUENCE</scope>
    <source>
        <strain evidence="5">1413</strain>
        <strain evidence="4">SRL2020-028</strain>
    </source>
</reference>
<feature type="domain" description="HTH luxR-type" evidence="3">
    <location>
        <begin position="801"/>
        <end position="866"/>
    </location>
</feature>
<evidence type="ECO:0000256" key="1">
    <source>
        <dbReference type="ARBA" id="ARBA00022741"/>
    </source>
</evidence>
<name>A0A9P3QA49_9MYCO</name>
<accession>A0A9P3QA49</accession>
<dbReference type="InterPro" id="IPR036388">
    <property type="entry name" value="WH-like_DNA-bd_sf"/>
</dbReference>
<keyword evidence="6" id="KW-1185">Reference proteome</keyword>
<dbReference type="GeneID" id="83633112"/>
<evidence type="ECO:0000313" key="5">
    <source>
        <dbReference type="EMBL" id="GLD33673.1"/>
    </source>
</evidence>
<organism evidence="5 6">
    <name type="scientific">Mycobacterium kiyosense</name>
    <dbReference type="NCBI Taxonomy" id="2871094"/>
    <lineage>
        <taxon>Bacteria</taxon>
        <taxon>Bacillati</taxon>
        <taxon>Actinomycetota</taxon>
        <taxon>Actinomycetes</taxon>
        <taxon>Mycobacteriales</taxon>
        <taxon>Mycobacteriaceae</taxon>
        <taxon>Mycobacterium</taxon>
    </lineage>
</organism>
<dbReference type="GO" id="GO:0003677">
    <property type="term" value="F:DNA binding"/>
    <property type="evidence" value="ECO:0007669"/>
    <property type="project" value="InterPro"/>
</dbReference>
<dbReference type="SUPFAM" id="SSF46894">
    <property type="entry name" value="C-terminal effector domain of the bipartite response regulators"/>
    <property type="match status" value="1"/>
</dbReference>
<dbReference type="GO" id="GO:0005737">
    <property type="term" value="C:cytoplasm"/>
    <property type="evidence" value="ECO:0007669"/>
    <property type="project" value="TreeGrafter"/>
</dbReference>
<sequence>MVCLLERCAALNELGASARSAQSGSGRVVLLRGEAGVGKTALLNRFTGGLDDSIQVLTGWCDPLAAPPPLGPLFDALPGFGAAAAATLSAAIESRDSGALYRRLLTVLRDGRRRVWVIEDAHWADGATLDLMRFLTRRVESLPLLLVVSYRDDELDHRHPLALALGDLAGCPTVSRIGLKPLSREAVAALAAHTGADVEHLYDLTGGNPFYLTEVLAGGAAALECDLLPRSIFEAVWGRLARLSKQARLTAQAVAVCGPLAEVDLVREVCPQATLALSECLDAGVLVAKYDAVRFRHELARHATLQRLPDYLRKDLHARALRALSEPPIEQNTLAALVFHADHADDHDAVIRYGPAAAEHAAMLGAHREAAELYELTLRHGQTTDDEKVHWLEQHAFASHLCGLGEPAVSSWREAIRLCRSAGDTLGEAQNLRWLSHELYGIGRVTEATDAGRESLRLLQESGPCPQLAWSLVNLAEIGVLRFEQSATAYADQAITLGTQLGDHAVVVRARGYAALARVLQSETGWEELESAWREAMLSDARGEHAGLLGSDICWAAARQYDLERAERYIAESLSYCRERNLVTFEAFNLGVSALVDLHRGEWARASACAESLLARRGLPALHRILPRLVLALIRARRGHPAVGALLDEIAASSEPEQLRLFPIAAARAESAWLAGDDDTAQREAREALIDAGMDRDPSLTWQLRRWMLMPGPQSISVAVEPPLTPVQLEIAGDWRAAAQQWTQRGCPYEAAIAQLGGDLAAVESALTTFRRLGARAATRRAQQRLAEVRGLSRRGRHTETLADPDGLSRREREVLDLIALGQSNIQIAAALHISPKTTGCHVSSILAKLGVRNRTQAAAHVRGRVNS</sequence>
<dbReference type="GO" id="GO:0004016">
    <property type="term" value="F:adenylate cyclase activity"/>
    <property type="evidence" value="ECO:0007669"/>
    <property type="project" value="TreeGrafter"/>
</dbReference>
<dbReference type="InterPro" id="IPR041664">
    <property type="entry name" value="AAA_16"/>
</dbReference>
<dbReference type="EMBL" id="BRZI01000096">
    <property type="protein sequence ID" value="GLD33673.1"/>
    <property type="molecule type" value="Genomic_DNA"/>
</dbReference>
<dbReference type="InterPro" id="IPR000792">
    <property type="entry name" value="Tscrpt_reg_LuxR_C"/>
</dbReference>
<evidence type="ECO:0000259" key="3">
    <source>
        <dbReference type="PROSITE" id="PS50043"/>
    </source>
</evidence>
<dbReference type="Pfam" id="PF00196">
    <property type="entry name" value="GerE"/>
    <property type="match status" value="1"/>
</dbReference>
<dbReference type="SUPFAM" id="SSF48452">
    <property type="entry name" value="TPR-like"/>
    <property type="match status" value="1"/>
</dbReference>
<dbReference type="InterPro" id="IPR016032">
    <property type="entry name" value="Sig_transdc_resp-reg_C-effctor"/>
</dbReference>
<dbReference type="PANTHER" id="PTHR16305">
    <property type="entry name" value="TESTICULAR SOLUBLE ADENYLYL CYCLASE"/>
    <property type="match status" value="1"/>
</dbReference>
<keyword evidence="1" id="KW-0547">Nucleotide-binding</keyword>
<evidence type="ECO:0000313" key="6">
    <source>
        <dbReference type="Proteomes" id="UP001064782"/>
    </source>
</evidence>
<proteinExistence type="predicted"/>
<dbReference type="Gene3D" id="1.10.10.10">
    <property type="entry name" value="Winged helix-like DNA-binding domain superfamily/Winged helix DNA-binding domain"/>
    <property type="match status" value="1"/>
</dbReference>
<comment type="caution">
    <text evidence="5">The sequence shown here is derived from an EMBL/GenBank/DDBJ whole genome shotgun (WGS) entry which is preliminary data.</text>
</comment>
<dbReference type="PANTHER" id="PTHR16305:SF35">
    <property type="entry name" value="TRANSCRIPTIONAL ACTIVATOR DOMAIN"/>
    <property type="match status" value="1"/>
</dbReference>
<dbReference type="Gene3D" id="1.25.40.10">
    <property type="entry name" value="Tetratricopeptide repeat domain"/>
    <property type="match status" value="1"/>
</dbReference>
<dbReference type="PRINTS" id="PR00038">
    <property type="entry name" value="HTHLUXR"/>
</dbReference>
<evidence type="ECO:0000313" key="4">
    <source>
        <dbReference type="EMBL" id="GLB85394.1"/>
    </source>
</evidence>
<gene>
    <name evidence="5" type="ORF">Mkiyose1413_55560</name>
    <name evidence="4" type="ORF">SRL2020028_46500</name>
</gene>
<dbReference type="SUPFAM" id="SSF52540">
    <property type="entry name" value="P-loop containing nucleoside triphosphate hydrolases"/>
    <property type="match status" value="1"/>
</dbReference>
<keyword evidence="2" id="KW-0067">ATP-binding</keyword>
<dbReference type="RefSeq" id="WP_289624928.1">
    <property type="nucleotide sequence ID" value="NZ_BRXE01000083.1"/>
</dbReference>
<dbReference type="InterPro" id="IPR011990">
    <property type="entry name" value="TPR-like_helical_dom_sf"/>
</dbReference>
<dbReference type="Pfam" id="PF13191">
    <property type="entry name" value="AAA_16"/>
    <property type="match status" value="1"/>
</dbReference>
<dbReference type="GO" id="GO:0005524">
    <property type="term" value="F:ATP binding"/>
    <property type="evidence" value="ECO:0007669"/>
    <property type="project" value="UniProtKB-KW"/>
</dbReference>
<dbReference type="Proteomes" id="UP001064782">
    <property type="component" value="Unassembled WGS sequence"/>
</dbReference>
<dbReference type="CDD" id="cd06170">
    <property type="entry name" value="LuxR_C_like"/>
    <property type="match status" value="1"/>
</dbReference>
<protein>
    <submittedName>
        <fullName evidence="5">LuxR family transcriptional regulator</fullName>
    </submittedName>
</protein>